<dbReference type="RefSeq" id="WP_129986789.1">
    <property type="nucleotide sequence ID" value="NZ_SDPU01000020.1"/>
</dbReference>
<sequence length="252" mass="26087">MSPFLDLAPGSTLLAVVAHPDDEAFGCGGALLLAADAGIRTVVACATRGEAGEPAIPLDDAALGEVRERELRTACAELGVARVDVWAFADSGMTGPPPAGSVAATPPDHLAQAVRRAVAGVAPDALLTLDASDGHRDHAAVRRATEEVGREHDLGTWLTCLPRSLMRRWATHRAGTGGGEAYRALGDLGTPDEEVTHVLDAIATLPRRERAMAAHASQASPYAGLPGDLREAFLGAVHLRLAPPGTNSQRSA</sequence>
<accession>A0A4Q5J2W4</accession>
<dbReference type="Proteomes" id="UP000291189">
    <property type="component" value="Unassembled WGS sequence"/>
</dbReference>
<evidence type="ECO:0000256" key="1">
    <source>
        <dbReference type="ARBA" id="ARBA00022833"/>
    </source>
</evidence>
<dbReference type="InterPro" id="IPR024078">
    <property type="entry name" value="LmbE-like_dom_sf"/>
</dbReference>
<dbReference type="Pfam" id="PF02585">
    <property type="entry name" value="PIG-L"/>
    <property type="match status" value="1"/>
</dbReference>
<dbReference type="Gene3D" id="3.40.50.10320">
    <property type="entry name" value="LmbE-like"/>
    <property type="match status" value="1"/>
</dbReference>
<dbReference type="SUPFAM" id="SSF102588">
    <property type="entry name" value="LmbE-like"/>
    <property type="match status" value="1"/>
</dbReference>
<evidence type="ECO:0000313" key="2">
    <source>
        <dbReference type="EMBL" id="RYU12970.1"/>
    </source>
</evidence>
<keyword evidence="1" id="KW-0862">Zinc</keyword>
<name>A0A4Q5J2W4_9ACTN</name>
<protein>
    <submittedName>
        <fullName evidence="2">PIG-L family deacetylase</fullName>
    </submittedName>
</protein>
<evidence type="ECO:0000313" key="3">
    <source>
        <dbReference type="Proteomes" id="UP000291189"/>
    </source>
</evidence>
<dbReference type="PANTHER" id="PTHR12993:SF11">
    <property type="entry name" value="N-ACETYLGLUCOSAMINYL-PHOSPHATIDYLINOSITOL DE-N-ACETYLASE"/>
    <property type="match status" value="1"/>
</dbReference>
<keyword evidence="3" id="KW-1185">Reference proteome</keyword>
<dbReference type="AlphaFoldDB" id="A0A4Q5J2W4"/>
<gene>
    <name evidence="2" type="ORF">ETU37_08470</name>
</gene>
<dbReference type="GO" id="GO:0016811">
    <property type="term" value="F:hydrolase activity, acting on carbon-nitrogen (but not peptide) bonds, in linear amides"/>
    <property type="evidence" value="ECO:0007669"/>
    <property type="project" value="TreeGrafter"/>
</dbReference>
<proteinExistence type="predicted"/>
<dbReference type="OrthoDB" id="116799at2"/>
<organism evidence="2 3">
    <name type="scientific">Nocardioides iriomotensis</name>
    <dbReference type="NCBI Taxonomy" id="715784"/>
    <lineage>
        <taxon>Bacteria</taxon>
        <taxon>Bacillati</taxon>
        <taxon>Actinomycetota</taxon>
        <taxon>Actinomycetes</taxon>
        <taxon>Propionibacteriales</taxon>
        <taxon>Nocardioidaceae</taxon>
        <taxon>Nocardioides</taxon>
    </lineage>
</organism>
<dbReference type="GO" id="GO:0016137">
    <property type="term" value="P:glycoside metabolic process"/>
    <property type="evidence" value="ECO:0007669"/>
    <property type="project" value="UniProtKB-ARBA"/>
</dbReference>
<dbReference type="InterPro" id="IPR003737">
    <property type="entry name" value="GlcNAc_PI_deacetylase-related"/>
</dbReference>
<comment type="caution">
    <text evidence="2">The sequence shown here is derived from an EMBL/GenBank/DDBJ whole genome shotgun (WGS) entry which is preliminary data.</text>
</comment>
<dbReference type="EMBL" id="SDPU01000020">
    <property type="protein sequence ID" value="RYU12970.1"/>
    <property type="molecule type" value="Genomic_DNA"/>
</dbReference>
<dbReference type="PANTHER" id="PTHR12993">
    <property type="entry name" value="N-ACETYLGLUCOSAMINYL-PHOSPHATIDYLINOSITOL DE-N-ACETYLASE-RELATED"/>
    <property type="match status" value="1"/>
</dbReference>
<reference evidence="2 3" key="1">
    <citation type="submission" date="2019-01" db="EMBL/GenBank/DDBJ databases">
        <title>Nocardioides guangzhouensis sp. nov., an actinobacterium isolated from soil.</title>
        <authorList>
            <person name="Fu Y."/>
            <person name="Cai Y."/>
            <person name="Lin Z."/>
            <person name="Chen P."/>
        </authorList>
    </citation>
    <scope>NUCLEOTIDE SEQUENCE [LARGE SCALE GENOMIC DNA]</scope>
    <source>
        <strain evidence="2 3">NBRC 105384</strain>
    </source>
</reference>